<comment type="caution">
    <text evidence="3">The sequence shown here is derived from an EMBL/GenBank/DDBJ whole genome shotgun (WGS) entry which is preliminary data.</text>
</comment>
<feature type="chain" id="PRO_5045969086" description="BZIP transcription factor" evidence="2">
    <location>
        <begin position="21"/>
        <end position="363"/>
    </location>
</feature>
<keyword evidence="4" id="KW-1185">Reference proteome</keyword>
<dbReference type="Proteomes" id="UP001597342">
    <property type="component" value="Unassembled WGS sequence"/>
</dbReference>
<dbReference type="RefSeq" id="WP_379829063.1">
    <property type="nucleotide sequence ID" value="NZ_JBHUHU010000001.1"/>
</dbReference>
<keyword evidence="1" id="KW-0175">Coiled coil</keyword>
<reference evidence="4" key="1">
    <citation type="journal article" date="2019" name="Int. J. Syst. Evol. Microbiol.">
        <title>The Global Catalogue of Microorganisms (GCM) 10K type strain sequencing project: providing services to taxonomists for standard genome sequencing and annotation.</title>
        <authorList>
            <consortium name="The Broad Institute Genomics Platform"/>
            <consortium name="The Broad Institute Genome Sequencing Center for Infectious Disease"/>
            <person name="Wu L."/>
            <person name="Ma J."/>
        </authorList>
    </citation>
    <scope>NUCLEOTIDE SEQUENCE [LARGE SCALE GENOMIC DNA]</scope>
    <source>
        <strain evidence="4">JCM 3389</strain>
    </source>
</reference>
<dbReference type="EMBL" id="JBHUHU010000001">
    <property type="protein sequence ID" value="MFD2098280.1"/>
    <property type="molecule type" value="Genomic_DNA"/>
</dbReference>
<evidence type="ECO:0000313" key="4">
    <source>
        <dbReference type="Proteomes" id="UP001597342"/>
    </source>
</evidence>
<evidence type="ECO:0000256" key="1">
    <source>
        <dbReference type="SAM" id="Coils"/>
    </source>
</evidence>
<evidence type="ECO:0000313" key="3">
    <source>
        <dbReference type="EMBL" id="MFD2098280.1"/>
    </source>
</evidence>
<proteinExistence type="predicted"/>
<feature type="coiled-coil region" evidence="1">
    <location>
        <begin position="323"/>
        <end position="360"/>
    </location>
</feature>
<gene>
    <name evidence="3" type="ORF">ACFSJE_00750</name>
</gene>
<protein>
    <recommendedName>
        <fullName evidence="5">BZIP transcription factor</fullName>
    </recommendedName>
</protein>
<evidence type="ECO:0008006" key="5">
    <source>
        <dbReference type="Google" id="ProtNLM"/>
    </source>
</evidence>
<organism evidence="3 4">
    <name type="scientific">Flagellimonas iocasae</name>
    <dbReference type="NCBI Taxonomy" id="2055905"/>
    <lineage>
        <taxon>Bacteria</taxon>
        <taxon>Pseudomonadati</taxon>
        <taxon>Bacteroidota</taxon>
        <taxon>Flavobacteriia</taxon>
        <taxon>Flavobacteriales</taxon>
        <taxon>Flavobacteriaceae</taxon>
        <taxon>Flagellimonas</taxon>
    </lineage>
</organism>
<name>A0ABW4XRS7_9FLAO</name>
<sequence length="363" mass="38375">MKKITPLIALLFIVCATTYGQNSFPASGNVGIGTLSPAFNLDVAGSINASELFVTDLFVDGAPLQSSPWNVSGNDAFYTGGNIGIGTSSPSFTLDVDGTLNATNILLNGSPLEGLSPWNLNGSNAFYNAGNVGIGTDTPGFLLDVAGSFNATSISVNGAALQSSQWTTATNDIFYNTGNVGIGTTNPGFTLDVAGTLNATNILLNGSSIAGDLTPWTIAGNDISYSTGNVSIGTATVPTGYMVAIDGTMIAEGVTVLLSEDWPDFVFEKDFNLPSLKEIESYIAEHGHLPNVPSAEEIKKDGVRLGQMDAKLLQKIEELTLHTIQQQKEIENLKNINEELTEQNKLIKTLSERLDKIEKSSQQ</sequence>
<keyword evidence="2" id="KW-0732">Signal</keyword>
<evidence type="ECO:0000256" key="2">
    <source>
        <dbReference type="SAM" id="SignalP"/>
    </source>
</evidence>
<accession>A0ABW4XRS7</accession>
<feature type="signal peptide" evidence="2">
    <location>
        <begin position="1"/>
        <end position="20"/>
    </location>
</feature>